<proteinExistence type="predicted"/>
<gene>
    <name evidence="2" type="ORF">PCAR00345_LOCUS4202</name>
</gene>
<evidence type="ECO:0000313" key="2">
    <source>
        <dbReference type="EMBL" id="CAE0751617.1"/>
    </source>
</evidence>
<dbReference type="EMBL" id="HBIZ01007340">
    <property type="protein sequence ID" value="CAE0751617.1"/>
    <property type="molecule type" value="Transcribed_RNA"/>
</dbReference>
<sequence length="719" mass="77515">MEPCVGSVDDDLAAGRPFYLCVGPIEFWIPINANGCICLLANRDFKIVCKLTSERKLRYELRLQFLSKDGQYKDVPDEKTQSTQPPHLSMAVGGKQKQKAIMMETSKGVFTAEKLRVTGIGKLNWDDAEFKSAKKGPLTPYRLCVVKIDECDRDIPGGLVAVVDATFHIKTQQRRTEKRELKRKAVGTSGGGASASGASASGASAGGASAGGASAGGGAASGASGVEESLRRCRATKCDCKEPDCTVATAPSGGPPAVALEVVQLTFQGVSKPRPEGPEPSAPTMKGPPAKKRRRADPARDAAAPSAGAPSDQQTELPTEAPLQTGELAHAPLQTEELAHAPLQTGELTHTPLQTRELAHAPLQTGELTHAPLQTGEDESETCILGRAFIILESVAKKQISFLRRILVAMTIAMKEHTDALEEAVQTMVCEAANDTENASVRAIVQQIEALRQDIDKPVVEGEPLSHRLRMLIDQTSTLLQSDMIINQDLDADEEEAGSWSTNLASSDHATAVPPNGHAQAAPPNGHATAAPHDGHAEAESRIVLPLRDVSRSRFSQLTLRNASSASGSTDVQVPVRVFDLVSESESEKTEDFDIGHVSFCLLEDICCRAMKLYDQVEATKSPKVPPKPCSHYESHELEIQCMYKLRDYLGEANADRLDSFCAALDRYHQACHPYRLEFTSPEQVASLKDFKLDVSDPSRDFYISHVAAARELMASTVV</sequence>
<feature type="region of interest" description="Disordered" evidence="1">
    <location>
        <begin position="171"/>
        <end position="223"/>
    </location>
</feature>
<evidence type="ECO:0000256" key="1">
    <source>
        <dbReference type="SAM" id="MobiDB-lite"/>
    </source>
</evidence>
<name>A0A7S4B3F7_CHRCT</name>
<organism evidence="2">
    <name type="scientific">Chrysotila carterae</name>
    <name type="common">Marine alga</name>
    <name type="synonym">Syracosphaera carterae</name>
    <dbReference type="NCBI Taxonomy" id="13221"/>
    <lineage>
        <taxon>Eukaryota</taxon>
        <taxon>Haptista</taxon>
        <taxon>Haptophyta</taxon>
        <taxon>Prymnesiophyceae</taxon>
        <taxon>Isochrysidales</taxon>
        <taxon>Isochrysidaceae</taxon>
        <taxon>Chrysotila</taxon>
    </lineage>
</organism>
<accession>A0A7S4B3F7</accession>
<feature type="compositionally biased region" description="Gly residues" evidence="1">
    <location>
        <begin position="204"/>
        <end position="220"/>
    </location>
</feature>
<feature type="region of interest" description="Disordered" evidence="1">
    <location>
        <begin position="270"/>
        <end position="317"/>
    </location>
</feature>
<dbReference type="AlphaFoldDB" id="A0A7S4B3F7"/>
<protein>
    <submittedName>
        <fullName evidence="2">Uncharacterized protein</fullName>
    </submittedName>
</protein>
<feature type="compositionally biased region" description="Low complexity" evidence="1">
    <location>
        <begin position="301"/>
        <end position="311"/>
    </location>
</feature>
<feature type="compositionally biased region" description="Polar residues" evidence="1">
    <location>
        <begin position="499"/>
        <end position="509"/>
    </location>
</feature>
<feature type="region of interest" description="Disordered" evidence="1">
    <location>
        <begin position="496"/>
        <end position="536"/>
    </location>
</feature>
<reference evidence="2" key="1">
    <citation type="submission" date="2021-01" db="EMBL/GenBank/DDBJ databases">
        <authorList>
            <person name="Corre E."/>
            <person name="Pelletier E."/>
            <person name="Niang G."/>
            <person name="Scheremetjew M."/>
            <person name="Finn R."/>
            <person name="Kale V."/>
            <person name="Holt S."/>
            <person name="Cochrane G."/>
            <person name="Meng A."/>
            <person name="Brown T."/>
            <person name="Cohen L."/>
        </authorList>
    </citation>
    <scope>NUCLEOTIDE SEQUENCE</scope>
    <source>
        <strain evidence="2">CCMP645</strain>
    </source>
</reference>